<feature type="compositionally biased region" description="Polar residues" evidence="1">
    <location>
        <begin position="592"/>
        <end position="607"/>
    </location>
</feature>
<feature type="compositionally biased region" description="Polar residues" evidence="1">
    <location>
        <begin position="275"/>
        <end position="309"/>
    </location>
</feature>
<evidence type="ECO:0000256" key="1">
    <source>
        <dbReference type="SAM" id="MobiDB-lite"/>
    </source>
</evidence>
<name>A0A8S2TM47_9BILA</name>
<feature type="compositionally biased region" description="Polar residues" evidence="1">
    <location>
        <begin position="484"/>
        <end position="500"/>
    </location>
</feature>
<proteinExistence type="predicted"/>
<feature type="region of interest" description="Disordered" evidence="1">
    <location>
        <begin position="86"/>
        <end position="682"/>
    </location>
</feature>
<feature type="compositionally biased region" description="Polar residues" evidence="1">
    <location>
        <begin position="645"/>
        <end position="663"/>
    </location>
</feature>
<feature type="compositionally biased region" description="Polar residues" evidence="1">
    <location>
        <begin position="212"/>
        <end position="227"/>
    </location>
</feature>
<feature type="compositionally biased region" description="Polar residues" evidence="1">
    <location>
        <begin position="399"/>
        <end position="433"/>
    </location>
</feature>
<feature type="region of interest" description="Disordered" evidence="1">
    <location>
        <begin position="787"/>
        <end position="1042"/>
    </location>
</feature>
<feature type="region of interest" description="Disordered" evidence="1">
    <location>
        <begin position="700"/>
        <end position="723"/>
    </location>
</feature>
<feature type="compositionally biased region" description="Polar residues" evidence="1">
    <location>
        <begin position="618"/>
        <end position="636"/>
    </location>
</feature>
<accession>A0A8S2TM47</accession>
<feature type="compositionally biased region" description="Basic and acidic residues" evidence="1">
    <location>
        <begin position="325"/>
        <end position="334"/>
    </location>
</feature>
<evidence type="ECO:0000313" key="2">
    <source>
        <dbReference type="EMBL" id="CAF4296826.1"/>
    </source>
</evidence>
<feature type="compositionally biased region" description="Polar residues" evidence="1">
    <location>
        <begin position="700"/>
        <end position="718"/>
    </location>
</feature>
<reference evidence="2" key="1">
    <citation type="submission" date="2021-02" db="EMBL/GenBank/DDBJ databases">
        <authorList>
            <person name="Nowell W R."/>
        </authorList>
    </citation>
    <scope>NUCLEOTIDE SEQUENCE</scope>
</reference>
<feature type="compositionally biased region" description="Basic and acidic residues" evidence="1">
    <location>
        <begin position="545"/>
        <end position="564"/>
    </location>
</feature>
<dbReference type="AlphaFoldDB" id="A0A8S2TM47"/>
<comment type="caution">
    <text evidence="2">The sequence shown here is derived from an EMBL/GenBank/DDBJ whole genome shotgun (WGS) entry which is preliminary data.</text>
</comment>
<feature type="compositionally biased region" description="Polar residues" evidence="1">
    <location>
        <begin position="152"/>
        <end position="170"/>
    </location>
</feature>
<feature type="compositionally biased region" description="Basic and acidic residues" evidence="1">
    <location>
        <begin position="893"/>
        <end position="911"/>
    </location>
</feature>
<feature type="compositionally biased region" description="Basic and acidic residues" evidence="1">
    <location>
        <begin position="377"/>
        <end position="387"/>
    </location>
</feature>
<feature type="compositionally biased region" description="Polar residues" evidence="1">
    <location>
        <begin position="912"/>
        <end position="932"/>
    </location>
</feature>
<feature type="non-terminal residue" evidence="2">
    <location>
        <position position="1224"/>
    </location>
</feature>
<sequence>MNKKDNSLDSTVQMTPEHIDLPNTKHDISPTTIDEETLLESITSEQQFLPAANNQQANSQRIDDILLQKASNGKLLATESMPLSSGSVEFIGESEPDESDTQFNVSHNETEVPIDDEEQDTDRTSTLHFQGEERKSPLLSSPIEEEIHQRSRSQSTTSKNENAINQSLTSAIEEAKQNNQGSQPPSSIMQDEESSRLSPVPILTEKEHDNRTSSPDTEVQQETTLSMWSEFEEEEKNEHLAAIDRQQKRSPSLSSVAQENIFDSPSPIHEEVQQRSKSQSLFTTNEHQNNQSFSPTTQELEQNGVISSSELHKEDPNNQSQHFLAEQHDRRDRPSSPAVEGQKSRSQSPSPFLKDKQLSQSPMSGSEYDAEQTSEYIGDKENNDRSRPLSPASEDIRQRSSSQTGIITENHNRSRTSSLYSESKNEQSRTTSPCIEKEEWARTLESPTFDTKARIIKSSSPVLEVSDEGKASTSIEPNDKRDQSPSSITEELQEKSSPSLGSLEYEHKASRSSDHVEETNEETSSSAFENEEPGGIPSPSSVSKIKNDESRIFSFIAHDDEQRNESSLSVADEPEEANSLFVVEPKHDRSHSSSSITAEVPQRSSSPLDDIESDQKFSRSSSITSEPKNERNQCLSPTVHKIAQRRSSSSISTEHPQQQSRSPTFGEHEQADTISSSVMEPNCDETQLLMDNTEALLQPSSSLSHVFADTQQTKPSSTTHEDEQIATSTFNALGSSLSHVFADTQQTKPSSTTHEDEQIATSTFNALDQTQHQSESVSPLVAKLTPTNSLSGIKETDDSTKHPSSVSEDVQQTSLSQVDTHQNRRLSEQSSSPVPEPRHQRSQSSSPGLEREEQRTRSPSPVHGSMHDTGRSISPHRETVYERSRSPPLVYEPIHERSRSSSRSLRQEGHRSSSPSRNSLLVEQESCSSSPPDGSIHEIRRSSSPFQESLHERSRSPSPAPEPLHGRSLSPSPIHDPMHEKGRSSSPLRGPLHERSRSPSLSLRNEEHRKSSESGFVEEGCWMKQSPSRPGENVKEASSLPAPYKMTNQIESPASDDDVVVKRILSSSPEYIERQLSNGSVSPVTEEQHDRNGSVLRVGGSAKQKCGSSSPSMEQELVRRISQSSAVDKYHDDQTKRFSSDTEIKKQCDSAEKISSVSEKGDLNEPESKSSNEVQSLPINYDEQEIEYDMLTSVIAENRQRDSRVKTDDDTINYGALKISRSRS</sequence>
<feature type="region of interest" description="Disordered" evidence="1">
    <location>
        <begin position="1"/>
        <end position="30"/>
    </location>
</feature>
<evidence type="ECO:0000313" key="3">
    <source>
        <dbReference type="Proteomes" id="UP000681967"/>
    </source>
</evidence>
<feature type="compositionally biased region" description="Basic and acidic residues" evidence="1">
    <location>
        <begin position="121"/>
        <end position="136"/>
    </location>
</feature>
<feature type="compositionally biased region" description="Basic and acidic residues" evidence="1">
    <location>
        <begin position="236"/>
        <end position="247"/>
    </location>
</feature>
<feature type="compositionally biased region" description="Basic and acidic residues" evidence="1">
    <location>
        <begin position="17"/>
        <end position="28"/>
    </location>
</feature>
<gene>
    <name evidence="2" type="ORF">BYL167_LOCUS27324</name>
</gene>
<feature type="compositionally biased region" description="Basic and acidic residues" evidence="1">
    <location>
        <begin position="1128"/>
        <end position="1152"/>
    </location>
</feature>
<feature type="compositionally biased region" description="Basic and acidic residues" evidence="1">
    <location>
        <begin position="504"/>
        <end position="518"/>
    </location>
</feature>
<dbReference type="Proteomes" id="UP000681967">
    <property type="component" value="Unassembled WGS sequence"/>
</dbReference>
<feature type="compositionally biased region" description="Basic and acidic residues" evidence="1">
    <location>
        <begin position="1159"/>
        <end position="1170"/>
    </location>
</feature>
<feature type="region of interest" description="Disordered" evidence="1">
    <location>
        <begin position="1075"/>
        <end position="1181"/>
    </location>
</feature>
<feature type="compositionally biased region" description="Polar residues" evidence="1">
    <location>
        <begin position="177"/>
        <end position="189"/>
    </location>
</feature>
<feature type="compositionally biased region" description="Polar residues" evidence="1">
    <location>
        <begin position="1075"/>
        <end position="1085"/>
    </location>
</feature>
<feature type="compositionally biased region" description="Polar residues" evidence="1">
    <location>
        <begin position="249"/>
        <end position="263"/>
    </location>
</feature>
<dbReference type="EMBL" id="CAJOBH010034827">
    <property type="protein sequence ID" value="CAF4296826.1"/>
    <property type="molecule type" value="Genomic_DNA"/>
</dbReference>
<feature type="compositionally biased region" description="Basic and acidic residues" evidence="1">
    <location>
        <begin position="865"/>
        <end position="885"/>
    </location>
</feature>
<protein>
    <submittedName>
        <fullName evidence="2">Uncharacterized protein</fullName>
    </submittedName>
</protein>
<organism evidence="2 3">
    <name type="scientific">Rotaria magnacalcarata</name>
    <dbReference type="NCBI Taxonomy" id="392030"/>
    <lineage>
        <taxon>Eukaryota</taxon>
        <taxon>Metazoa</taxon>
        <taxon>Spiralia</taxon>
        <taxon>Gnathifera</taxon>
        <taxon>Rotifera</taxon>
        <taxon>Eurotatoria</taxon>
        <taxon>Bdelloidea</taxon>
        <taxon>Philodinida</taxon>
        <taxon>Philodinidae</taxon>
        <taxon>Rotaria</taxon>
    </lineage>
</organism>
<feature type="compositionally biased region" description="Polar residues" evidence="1">
    <location>
        <begin position="802"/>
        <end position="820"/>
    </location>
</feature>